<dbReference type="EMBL" id="JABMIG020000027">
    <property type="protein sequence ID" value="KAL3801417.1"/>
    <property type="molecule type" value="Genomic_DNA"/>
</dbReference>
<dbReference type="InterPro" id="IPR006652">
    <property type="entry name" value="Kelch_1"/>
</dbReference>
<accession>A0ABD3QLY3</accession>
<feature type="domain" description="BTB" evidence="4">
    <location>
        <begin position="633"/>
        <end position="702"/>
    </location>
</feature>
<dbReference type="AlphaFoldDB" id="A0ABD3QLY3"/>
<dbReference type="SMART" id="SM00612">
    <property type="entry name" value="Kelch"/>
    <property type="match status" value="3"/>
</dbReference>
<evidence type="ECO:0000313" key="6">
    <source>
        <dbReference type="Proteomes" id="UP001516023"/>
    </source>
</evidence>
<keyword evidence="6" id="KW-1185">Reference proteome</keyword>
<dbReference type="InterPro" id="IPR000210">
    <property type="entry name" value="BTB/POZ_dom"/>
</dbReference>
<dbReference type="InterPro" id="IPR011333">
    <property type="entry name" value="SKP1/BTB/POZ_sf"/>
</dbReference>
<dbReference type="SMART" id="SM00225">
    <property type="entry name" value="BTB"/>
    <property type="match status" value="1"/>
</dbReference>
<reference evidence="5 6" key="1">
    <citation type="journal article" date="2020" name="G3 (Bethesda)">
        <title>Improved Reference Genome for Cyclotella cryptica CCMP332, a Model for Cell Wall Morphogenesis, Salinity Adaptation, and Lipid Production in Diatoms (Bacillariophyta).</title>
        <authorList>
            <person name="Roberts W.R."/>
            <person name="Downey K.M."/>
            <person name="Ruck E.C."/>
            <person name="Traller J.C."/>
            <person name="Alverson A.J."/>
        </authorList>
    </citation>
    <scope>NUCLEOTIDE SEQUENCE [LARGE SCALE GENOMIC DNA]</scope>
    <source>
        <strain evidence="5 6">CCMP332</strain>
    </source>
</reference>
<dbReference type="Gene3D" id="2.120.10.80">
    <property type="entry name" value="Kelch-type beta propeller"/>
    <property type="match status" value="3"/>
</dbReference>
<keyword evidence="2" id="KW-0677">Repeat</keyword>
<dbReference type="SUPFAM" id="SSF117281">
    <property type="entry name" value="Kelch motif"/>
    <property type="match status" value="3"/>
</dbReference>
<dbReference type="PANTHER" id="PTHR46093:SF3">
    <property type="entry name" value="ACYL-COA-BINDING DOMAIN-CONTAINING PROTEIN 4"/>
    <property type="match status" value="1"/>
</dbReference>
<organism evidence="5 6">
    <name type="scientific">Cyclotella cryptica</name>
    <dbReference type="NCBI Taxonomy" id="29204"/>
    <lineage>
        <taxon>Eukaryota</taxon>
        <taxon>Sar</taxon>
        <taxon>Stramenopiles</taxon>
        <taxon>Ochrophyta</taxon>
        <taxon>Bacillariophyta</taxon>
        <taxon>Coscinodiscophyceae</taxon>
        <taxon>Thalassiosirophycidae</taxon>
        <taxon>Stephanodiscales</taxon>
        <taxon>Stephanodiscaceae</taxon>
        <taxon>Cyclotella</taxon>
    </lineage>
</organism>
<feature type="compositionally biased region" description="Low complexity" evidence="3">
    <location>
        <begin position="61"/>
        <end position="71"/>
    </location>
</feature>
<gene>
    <name evidence="5" type="ORF">HJC23_007027</name>
</gene>
<dbReference type="PROSITE" id="PS50097">
    <property type="entry name" value="BTB"/>
    <property type="match status" value="1"/>
</dbReference>
<dbReference type="Pfam" id="PF01344">
    <property type="entry name" value="Kelch_1"/>
    <property type="match status" value="2"/>
</dbReference>
<feature type="region of interest" description="Disordered" evidence="3">
    <location>
        <begin position="487"/>
        <end position="548"/>
    </location>
</feature>
<evidence type="ECO:0000256" key="3">
    <source>
        <dbReference type="SAM" id="MobiDB-lite"/>
    </source>
</evidence>
<dbReference type="InterPro" id="IPR015915">
    <property type="entry name" value="Kelch-typ_b-propeller"/>
</dbReference>
<feature type="region of interest" description="Disordered" evidence="3">
    <location>
        <begin position="61"/>
        <end position="90"/>
    </location>
</feature>
<keyword evidence="1" id="KW-0880">Kelch repeat</keyword>
<feature type="compositionally biased region" description="Polar residues" evidence="3">
    <location>
        <begin position="200"/>
        <end position="210"/>
    </location>
</feature>
<evidence type="ECO:0000259" key="4">
    <source>
        <dbReference type="PROSITE" id="PS50097"/>
    </source>
</evidence>
<dbReference type="Pfam" id="PF24681">
    <property type="entry name" value="Kelch_KLHDC2_KLHL20_DRC7"/>
    <property type="match status" value="1"/>
</dbReference>
<protein>
    <recommendedName>
        <fullName evidence="4">BTB domain-containing protein</fullName>
    </recommendedName>
</protein>
<evidence type="ECO:0000256" key="1">
    <source>
        <dbReference type="ARBA" id="ARBA00022441"/>
    </source>
</evidence>
<dbReference type="Proteomes" id="UP001516023">
    <property type="component" value="Unassembled WGS sequence"/>
</dbReference>
<feature type="compositionally biased region" description="Polar residues" evidence="3">
    <location>
        <begin position="537"/>
        <end position="548"/>
    </location>
</feature>
<dbReference type="Gene3D" id="3.30.710.10">
    <property type="entry name" value="Potassium Channel Kv1.1, Chain A"/>
    <property type="match status" value="1"/>
</dbReference>
<evidence type="ECO:0000313" key="5">
    <source>
        <dbReference type="EMBL" id="KAL3801417.1"/>
    </source>
</evidence>
<feature type="region of interest" description="Disordered" evidence="3">
    <location>
        <begin position="180"/>
        <end position="247"/>
    </location>
</feature>
<dbReference type="SUPFAM" id="SSF54695">
    <property type="entry name" value="POZ domain"/>
    <property type="match status" value="1"/>
</dbReference>
<name>A0ABD3QLY3_9STRA</name>
<dbReference type="Pfam" id="PF00651">
    <property type="entry name" value="BTB"/>
    <property type="match status" value="1"/>
</dbReference>
<comment type="caution">
    <text evidence="5">The sequence shown here is derived from an EMBL/GenBank/DDBJ whole genome shotgun (WGS) entry which is preliminary data.</text>
</comment>
<sequence length="778" mass="86938">MKWSEVLHPKDDDGVTTPTIKNHSVTHYAGHLYCFGGYDGRRNHQTLLLYSLKEKRWLHSNNNSNGNAGSGRPNEYVVRGVPPPGRNGHTATLAVKRRRRRRGGVGGTSETRMTSLEEVHSGQEGWMERRMRGMHVQGEEVKVFHMPAFMSMEYLDNSDCGKSETSTLSSEQMDTSDRVMNPADIHHGTTSQMGDDLETHSNPNDTLSESESLHHNDTTDQDHYELPHHNTNQQQQQQPPPVDEEEEDAQIIIIGGWLGSGPLAASDTWILDISSGLTNLRWFQPPVKGTPPGPCNMHSADYIPSRDEVYVFRGGNGREYLNDLHAFDVENYQWRVVETGGAAPQQRANHSSAVLETGGGEKTELFIFGGWNGSERLNDIFVLDVESSTWSEPRVGGVKPHPRAGMTLTALRGRLYLFGGSGTSSKCFDDLQILDRKDMAWLDVNDERDGGFYNSQQLITYGNSRLDHHDDCLDWYFGGGASHGGSLGGQDGMTEGEGNDAIDANGRESKANRNIHNHSNRSFADWRSQENHHHHNQQLGFSSSGCTSANPNDEDMVHSVFVTGNPPGKRAGHTATAVGRFIYVFGGSCGTDYLSDFFVLDTDPPPVVKITEPASPQLYARRLAHFYNNEEFADVIFIVEGKRVYGHKLVLSTVSDCFRAMFTTGFRESGSGCTEIEIPDTNYDIFLAMMEYIYTGRAPKIDVVNSESVMEMERAIALLELSDQFFLYNLKQICEELLQPAVNAETYSFLMSIAQKTNAAQLELYCRYFERNMNELLD</sequence>
<feature type="compositionally biased region" description="Basic and acidic residues" evidence="3">
    <location>
        <begin position="211"/>
        <end position="228"/>
    </location>
</feature>
<proteinExistence type="predicted"/>
<dbReference type="PANTHER" id="PTHR46093">
    <property type="entry name" value="ACYL-COA-BINDING DOMAIN-CONTAINING PROTEIN 5"/>
    <property type="match status" value="1"/>
</dbReference>
<evidence type="ECO:0000256" key="2">
    <source>
        <dbReference type="ARBA" id="ARBA00022737"/>
    </source>
</evidence>